<evidence type="ECO:0000256" key="3">
    <source>
        <dbReference type="ARBA" id="ARBA00022448"/>
    </source>
</evidence>
<dbReference type="PANTHER" id="PTHR30469">
    <property type="entry name" value="MULTIDRUG RESISTANCE PROTEIN MDTA"/>
    <property type="match status" value="1"/>
</dbReference>
<proteinExistence type="inferred from homology"/>
<protein>
    <submittedName>
        <fullName evidence="8">Efflux RND transporter periplasmic adaptor subunit</fullName>
    </submittedName>
</protein>
<dbReference type="InterPro" id="IPR058627">
    <property type="entry name" value="MdtA-like_C"/>
</dbReference>
<dbReference type="SUPFAM" id="SSF111369">
    <property type="entry name" value="HlyD-like secretion proteins"/>
    <property type="match status" value="1"/>
</dbReference>
<dbReference type="Gene3D" id="2.40.50.100">
    <property type="match status" value="1"/>
</dbReference>
<evidence type="ECO:0000259" key="5">
    <source>
        <dbReference type="Pfam" id="PF25917"/>
    </source>
</evidence>
<dbReference type="Gene3D" id="2.40.30.170">
    <property type="match status" value="1"/>
</dbReference>
<dbReference type="NCBIfam" id="TIGR01730">
    <property type="entry name" value="RND_mfp"/>
    <property type="match status" value="1"/>
</dbReference>
<feature type="domain" description="Multidrug resistance protein MdtA-like barrel-sandwich hybrid" evidence="5">
    <location>
        <begin position="104"/>
        <end position="220"/>
    </location>
</feature>
<keyword evidence="3" id="KW-0813">Transport</keyword>
<dbReference type="PANTHER" id="PTHR30469:SF13">
    <property type="entry name" value="HAE1 FAMILY EFFLUX PUMP MFP COMPONENT"/>
    <property type="match status" value="1"/>
</dbReference>
<feature type="domain" description="CusB-like beta-barrel" evidence="6">
    <location>
        <begin position="234"/>
        <end position="305"/>
    </location>
</feature>
<dbReference type="Gene3D" id="2.40.420.20">
    <property type="match status" value="1"/>
</dbReference>
<dbReference type="InterPro" id="IPR006143">
    <property type="entry name" value="RND_pump_MFP"/>
</dbReference>
<reference evidence="9" key="1">
    <citation type="journal article" date="2019" name="Int. J. Syst. Evol. Microbiol.">
        <title>The Global Catalogue of Microorganisms (GCM) 10K type strain sequencing project: providing services to taxonomists for standard genome sequencing and annotation.</title>
        <authorList>
            <consortium name="The Broad Institute Genomics Platform"/>
            <consortium name="The Broad Institute Genome Sequencing Center for Infectious Disease"/>
            <person name="Wu L."/>
            <person name="Ma J."/>
        </authorList>
    </citation>
    <scope>NUCLEOTIDE SEQUENCE [LARGE SCALE GENOMIC DNA]</scope>
    <source>
        <strain evidence="9">CG52</strain>
    </source>
</reference>
<evidence type="ECO:0000256" key="1">
    <source>
        <dbReference type="ARBA" id="ARBA00004196"/>
    </source>
</evidence>
<keyword evidence="9" id="KW-1185">Reference proteome</keyword>
<evidence type="ECO:0000313" key="8">
    <source>
        <dbReference type="EMBL" id="MFD1743883.1"/>
    </source>
</evidence>
<comment type="similarity">
    <text evidence="2">Belongs to the membrane fusion protein (MFP) (TC 8.A.1) family.</text>
</comment>
<evidence type="ECO:0000256" key="4">
    <source>
        <dbReference type="SAM" id="MobiDB-lite"/>
    </source>
</evidence>
<name>A0ABW4LXI6_9HYPH</name>
<gene>
    <name evidence="8" type="ORF">ACFSE1_00245</name>
</gene>
<dbReference type="RefSeq" id="WP_377394831.1">
    <property type="nucleotide sequence ID" value="NZ_JBHUEQ010000002.1"/>
</dbReference>
<dbReference type="Gene3D" id="1.10.287.470">
    <property type="entry name" value="Helix hairpin bin"/>
    <property type="match status" value="1"/>
</dbReference>
<feature type="domain" description="Multidrug resistance protein MdtA-like C-terminal permuted SH3" evidence="7">
    <location>
        <begin position="318"/>
        <end position="370"/>
    </location>
</feature>
<evidence type="ECO:0000313" key="9">
    <source>
        <dbReference type="Proteomes" id="UP001597322"/>
    </source>
</evidence>
<comment type="subcellular location">
    <subcellularLocation>
        <location evidence="1">Cell envelope</location>
    </subcellularLocation>
</comment>
<accession>A0ABW4LXI6</accession>
<dbReference type="InterPro" id="IPR058625">
    <property type="entry name" value="MdtA-like_BSH"/>
</dbReference>
<dbReference type="InterPro" id="IPR058792">
    <property type="entry name" value="Beta-barrel_RND_2"/>
</dbReference>
<dbReference type="EMBL" id="JBHUEQ010000002">
    <property type="protein sequence ID" value="MFD1743883.1"/>
    <property type="molecule type" value="Genomic_DNA"/>
</dbReference>
<dbReference type="Pfam" id="PF25954">
    <property type="entry name" value="Beta-barrel_RND_2"/>
    <property type="match status" value="1"/>
</dbReference>
<organism evidence="8 9">
    <name type="scientific">Rhizobium helianthi</name>
    <dbReference type="NCBI Taxonomy" id="1132695"/>
    <lineage>
        <taxon>Bacteria</taxon>
        <taxon>Pseudomonadati</taxon>
        <taxon>Pseudomonadota</taxon>
        <taxon>Alphaproteobacteria</taxon>
        <taxon>Hyphomicrobiales</taxon>
        <taxon>Rhizobiaceae</taxon>
        <taxon>Rhizobium/Agrobacterium group</taxon>
        <taxon>Rhizobium</taxon>
    </lineage>
</organism>
<feature type="compositionally biased region" description="Low complexity" evidence="4">
    <location>
        <begin position="57"/>
        <end position="67"/>
    </location>
</feature>
<evidence type="ECO:0000259" key="7">
    <source>
        <dbReference type="Pfam" id="PF25967"/>
    </source>
</evidence>
<dbReference type="Pfam" id="PF25917">
    <property type="entry name" value="BSH_RND"/>
    <property type="match status" value="1"/>
</dbReference>
<evidence type="ECO:0000256" key="2">
    <source>
        <dbReference type="ARBA" id="ARBA00009477"/>
    </source>
</evidence>
<evidence type="ECO:0000259" key="6">
    <source>
        <dbReference type="Pfam" id="PF25954"/>
    </source>
</evidence>
<dbReference type="Proteomes" id="UP001597322">
    <property type="component" value="Unassembled WGS sequence"/>
</dbReference>
<dbReference type="Pfam" id="PF25967">
    <property type="entry name" value="RND-MFP_C"/>
    <property type="match status" value="1"/>
</dbReference>
<sequence>MRIWKQLLLSFVVLFIGLCLWVSLSPDAARTLVSMGAPQAAVSLIQPQLDEGTKTEGAGAVASSQRSGGQGGQRATLVSVRPVENGTVNDRLSAIGSGEAIQSVVVMPQATGTVNEILVKSGQKVKKGDVLARLDDDEQLIERDKAQVALRSAVEKSSSYKNLQSVARLDVLDAQIAEESAKLAVSTAELNLKRRNIVAPIDGIAGIVAVNVGDNVTTQTSVVTLDDRSEILVDFYAPERFATLVEPGAEVEATSMSRPGQVFKGKVDSIDNRVDAASRTFRIRARIDNPTDLLRAGMSFQVSMRFAGDSYPAVDPLAVQWDAEGAYVWRIRENKPEKVRVSVIQRNPDAVLVQAELQTGDKIVTEGLQRVREGQAVRIQGEPERVAEAETR</sequence>
<feature type="region of interest" description="Disordered" evidence="4">
    <location>
        <begin position="55"/>
        <end position="75"/>
    </location>
</feature>
<comment type="caution">
    <text evidence="8">The sequence shown here is derived from an EMBL/GenBank/DDBJ whole genome shotgun (WGS) entry which is preliminary data.</text>
</comment>